<name>A0A1M5DC96_9SPHI</name>
<protein>
    <submittedName>
        <fullName evidence="2">Uncharacterized protein</fullName>
    </submittedName>
</protein>
<organism evidence="2 3">
    <name type="scientific">Pedobacter caeni</name>
    <dbReference type="NCBI Taxonomy" id="288992"/>
    <lineage>
        <taxon>Bacteria</taxon>
        <taxon>Pseudomonadati</taxon>
        <taxon>Bacteroidota</taxon>
        <taxon>Sphingobacteriia</taxon>
        <taxon>Sphingobacteriales</taxon>
        <taxon>Sphingobacteriaceae</taxon>
        <taxon>Pedobacter</taxon>
    </lineage>
</organism>
<dbReference type="AlphaFoldDB" id="A0A1M5DC96"/>
<feature type="chain" id="PRO_5012612439" evidence="1">
    <location>
        <begin position="22"/>
        <end position="133"/>
    </location>
</feature>
<keyword evidence="1" id="KW-0732">Signal</keyword>
<evidence type="ECO:0000313" key="2">
    <source>
        <dbReference type="EMBL" id="SHF64663.1"/>
    </source>
</evidence>
<sequence length="133" mass="15095">MLRLNLIAVLCCWAFLSSAQSAEKMVAWLNEKTDLTMINQCNRLNFISSSTTVGADEMTFTYGGGKTLQVKWADVTGMDDVNERYKCVTIYFNPGSDDTCNRIFFVQENKEIRTQYLAYAKAVALQHKAKLKE</sequence>
<dbReference type="EMBL" id="FQUQ01000003">
    <property type="protein sequence ID" value="SHF64663.1"/>
    <property type="molecule type" value="Genomic_DNA"/>
</dbReference>
<dbReference type="OrthoDB" id="9830232at2"/>
<feature type="signal peptide" evidence="1">
    <location>
        <begin position="1"/>
        <end position="21"/>
    </location>
</feature>
<evidence type="ECO:0000256" key="1">
    <source>
        <dbReference type="SAM" id="SignalP"/>
    </source>
</evidence>
<gene>
    <name evidence="2" type="ORF">SAMN04488522_103173</name>
</gene>
<dbReference type="RefSeq" id="WP_143166822.1">
    <property type="nucleotide sequence ID" value="NZ_FQUQ01000003.1"/>
</dbReference>
<keyword evidence="3" id="KW-1185">Reference proteome</keyword>
<evidence type="ECO:0000313" key="3">
    <source>
        <dbReference type="Proteomes" id="UP000184287"/>
    </source>
</evidence>
<proteinExistence type="predicted"/>
<dbReference type="STRING" id="288992.SAMN04488522_103173"/>
<reference evidence="3" key="1">
    <citation type="submission" date="2016-11" db="EMBL/GenBank/DDBJ databases">
        <authorList>
            <person name="Varghese N."/>
            <person name="Submissions S."/>
        </authorList>
    </citation>
    <scope>NUCLEOTIDE SEQUENCE [LARGE SCALE GENOMIC DNA]</scope>
    <source>
        <strain evidence="3">DSM 16990</strain>
    </source>
</reference>
<dbReference type="Proteomes" id="UP000184287">
    <property type="component" value="Unassembled WGS sequence"/>
</dbReference>
<accession>A0A1M5DC96</accession>